<comment type="caution">
    <text evidence="1">The sequence shown here is derived from an EMBL/GenBank/DDBJ whole genome shotgun (WGS) entry which is preliminary data.</text>
</comment>
<protein>
    <submittedName>
        <fullName evidence="1">Uncharacterized protein</fullName>
    </submittedName>
</protein>
<dbReference type="EMBL" id="CM039433">
    <property type="protein sequence ID" value="KAI4328864.1"/>
    <property type="molecule type" value="Genomic_DNA"/>
</dbReference>
<proteinExistence type="predicted"/>
<accession>A0ACB9MZG9</accession>
<gene>
    <name evidence="1" type="ORF">L6164_021187</name>
</gene>
<sequence>MEERTEKSVEREDKRQGLMVEKLKRGVLVGKRGGPCTPPPTWKLWFSPQPSGNNNNPVGEFLNFTSSTVSARKLCANLWEIQPHQQTPLSKMSKVAGTRLRRRRRHLNQRKDSNFELPEQLAEPPDNPSDQPASASSFERHVAASLVQHHRPAERNGFALQPVSPKSCGSSMDVAPYNQAVTPTSSSEFMGRMGESGYRVRTSTELLKILNRIWSLEEQHASNMSVVKALKMELDLSHARIKELLREKKMNRQEMEELMKQIAEDKLVRRNKEQERIKAAVQSVKEELEDERRLRKQSETLHRRLARELSEIKSSLSGSLRELERERKARILLENLCDEFAKGIRDYEQEVRSLNKGQVGGESHDRLILHISEAWLDERIQMKIAKAGNDLQENQRNSIVDKLSFDIETFLQAKRSVDMKNYGNSSPKELKEIYPCRHSLDSFPLKEAQSAPRNMAGEDSIDTDSRQQINNAAEIHREKKGSRNSMKKRLAQSKEITEDIQQIVGMNISRDDNENTGQLNDPATGVSTVCEVTQAQGGPKENDRLWRMSSSHNHRLENLVGNSSLSSEGDKVHPEIICMEDSAVHSLVTGNGSPVKQWKSELTVPDIGRSQSCSKLPKGVKENTLMAKLLEARLEGQKARSKACRSSFRSIREVSDEKTET</sequence>
<name>A0ACB9MZG9_BAUVA</name>
<organism evidence="1 2">
    <name type="scientific">Bauhinia variegata</name>
    <name type="common">Purple orchid tree</name>
    <name type="synonym">Phanera variegata</name>
    <dbReference type="NCBI Taxonomy" id="167791"/>
    <lineage>
        <taxon>Eukaryota</taxon>
        <taxon>Viridiplantae</taxon>
        <taxon>Streptophyta</taxon>
        <taxon>Embryophyta</taxon>
        <taxon>Tracheophyta</taxon>
        <taxon>Spermatophyta</taxon>
        <taxon>Magnoliopsida</taxon>
        <taxon>eudicotyledons</taxon>
        <taxon>Gunneridae</taxon>
        <taxon>Pentapetalae</taxon>
        <taxon>rosids</taxon>
        <taxon>fabids</taxon>
        <taxon>Fabales</taxon>
        <taxon>Fabaceae</taxon>
        <taxon>Cercidoideae</taxon>
        <taxon>Cercideae</taxon>
        <taxon>Bauhiniinae</taxon>
        <taxon>Bauhinia</taxon>
    </lineage>
</organism>
<keyword evidence="2" id="KW-1185">Reference proteome</keyword>
<evidence type="ECO:0000313" key="1">
    <source>
        <dbReference type="EMBL" id="KAI4328864.1"/>
    </source>
</evidence>
<reference evidence="1 2" key="1">
    <citation type="journal article" date="2022" name="DNA Res.">
        <title>Chromosomal-level genome assembly of the orchid tree Bauhinia variegata (Leguminosae; Cercidoideae) supports the allotetraploid origin hypothesis of Bauhinia.</title>
        <authorList>
            <person name="Zhong Y."/>
            <person name="Chen Y."/>
            <person name="Zheng D."/>
            <person name="Pang J."/>
            <person name="Liu Y."/>
            <person name="Luo S."/>
            <person name="Meng S."/>
            <person name="Qian L."/>
            <person name="Wei D."/>
            <person name="Dai S."/>
            <person name="Zhou R."/>
        </authorList>
    </citation>
    <scope>NUCLEOTIDE SEQUENCE [LARGE SCALE GENOMIC DNA]</scope>
    <source>
        <strain evidence="1">BV-YZ2020</strain>
    </source>
</reference>
<dbReference type="Proteomes" id="UP000828941">
    <property type="component" value="Chromosome 8"/>
</dbReference>
<evidence type="ECO:0000313" key="2">
    <source>
        <dbReference type="Proteomes" id="UP000828941"/>
    </source>
</evidence>